<dbReference type="GO" id="GO:0005615">
    <property type="term" value="C:extracellular space"/>
    <property type="evidence" value="ECO:0007669"/>
    <property type="project" value="TreeGrafter"/>
</dbReference>
<organism evidence="10 11">
    <name type="scientific">Fictibacillus phosphorivorans</name>
    <dbReference type="NCBI Taxonomy" id="1221500"/>
    <lineage>
        <taxon>Bacteria</taxon>
        <taxon>Bacillati</taxon>
        <taxon>Bacillota</taxon>
        <taxon>Bacilli</taxon>
        <taxon>Bacillales</taxon>
        <taxon>Fictibacillaceae</taxon>
        <taxon>Fictibacillus</taxon>
    </lineage>
</organism>
<dbReference type="SMART" id="SM00631">
    <property type="entry name" value="Zn_pept"/>
    <property type="match status" value="1"/>
</dbReference>
<dbReference type="GO" id="GO:0008270">
    <property type="term" value="F:zinc ion binding"/>
    <property type="evidence" value="ECO:0007669"/>
    <property type="project" value="InterPro"/>
</dbReference>
<evidence type="ECO:0000256" key="1">
    <source>
        <dbReference type="ARBA" id="ARBA00001947"/>
    </source>
</evidence>
<evidence type="ECO:0000259" key="9">
    <source>
        <dbReference type="PROSITE" id="PS52035"/>
    </source>
</evidence>
<comment type="cofactor">
    <cofactor evidence="1">
        <name>Zn(2+)</name>
        <dbReference type="ChEBI" id="CHEBI:29105"/>
    </cofactor>
</comment>
<dbReference type="InterPro" id="IPR000834">
    <property type="entry name" value="Peptidase_M14"/>
</dbReference>
<name>A0A160IP04_9BACL</name>
<dbReference type="STRING" id="1221500.ABE65_011215"/>
<feature type="domain" description="Peptidase M14" evidence="9">
    <location>
        <begin position="45"/>
        <end position="396"/>
    </location>
</feature>
<keyword evidence="3" id="KW-0645">Protease</keyword>
<gene>
    <name evidence="10" type="ORF">ABE65_011215</name>
</gene>
<evidence type="ECO:0000256" key="4">
    <source>
        <dbReference type="ARBA" id="ARBA00022801"/>
    </source>
</evidence>
<comment type="similarity">
    <text evidence="2 7">Belongs to the peptidase M14 family.</text>
</comment>
<keyword evidence="8" id="KW-0732">Signal</keyword>
<evidence type="ECO:0000256" key="6">
    <source>
        <dbReference type="ARBA" id="ARBA00023049"/>
    </source>
</evidence>
<dbReference type="KEGG" id="fpn:ABE65_011215"/>
<feature type="signal peptide" evidence="8">
    <location>
        <begin position="1"/>
        <end position="26"/>
    </location>
</feature>
<evidence type="ECO:0000256" key="2">
    <source>
        <dbReference type="ARBA" id="ARBA00005988"/>
    </source>
</evidence>
<evidence type="ECO:0000313" key="11">
    <source>
        <dbReference type="Proteomes" id="UP000076623"/>
    </source>
</evidence>
<dbReference type="RefSeq" id="WP_066394822.1">
    <property type="nucleotide sequence ID" value="NZ_CP015378.1"/>
</dbReference>
<keyword evidence="11" id="KW-1185">Reference proteome</keyword>
<evidence type="ECO:0000256" key="5">
    <source>
        <dbReference type="ARBA" id="ARBA00022833"/>
    </source>
</evidence>
<keyword evidence="5" id="KW-0862">Zinc</keyword>
<dbReference type="PROSITE" id="PS52035">
    <property type="entry name" value="PEPTIDASE_M14"/>
    <property type="match status" value="1"/>
</dbReference>
<evidence type="ECO:0000313" key="10">
    <source>
        <dbReference type="EMBL" id="ANC77342.1"/>
    </source>
</evidence>
<sequence>MKRPLLSTLLSVSLLAGTLPATHVLAEGDKAPVRKHSLFNSEKYDYITFDSLKDKLTQFEKTSKRIDLRVTGKSSTGKNLYTVTIGDNESKRSAEKYKTLRKLMSDDPKKAQNYLKVNPDVKAPILIHASIHGTEFVGTDAVIKLIERFGFENDKETKEILKNFTLIINVNANPDGRIDATRFNAEGIDLNRDFVTQSQPETKAVVKQIVEYNPLVLLDLHGYVKQRGVAKHPGLILPGTPPHNPNYEYDLLYNWMNQQAEAMESELVSERKNYESELYQSMEGTHIPLRDSASGWDVYPPIYTPAYAMLHGGYGYTLEAPTNDWDGVKWQVDAVTGALKFALQNKQGMLHDQIEVFDRGVSGEHPNNSKEFYPEAYVIPENKEDNSTVKKAVQHLINNDVQVDRSEQPFFVNGKKYDKGSYIVDLDQAKAGLANTFLWDGEDISDDIDAMYDISAWNLPELWGFDAVETNEEIKVKSTQVKKVEQDGKLKGKGPYFVSNNSVDAVELVNALIKRGVSVKRDTKGNFYIEGNKEQVKKEVKKSSLTLVSKRTPDDAVALKRVRVAILKDGGLGKVQSHAGTKLALERLGFDVTEVHPKDVAQRGLNRYDAFVYSGSASLISYKLSEANKEFGLSNEEEVQAFYHKLKEFVSQNGKFVAIGAGGSQIAKTAGLTDVEIHKGFSSANGIVHIAYEDSPVTRGYKDEDTGFVYSPVWYTHTDNVNVAATFANRDDFFVAGHWKDRKPAQGQAVIIQERSKSVTLIGIEAGFRNHTDYLFRLISNSLY</sequence>
<dbReference type="SUPFAM" id="SSF52317">
    <property type="entry name" value="Class I glutamine amidotransferase-like"/>
    <property type="match status" value="1"/>
</dbReference>
<dbReference type="Proteomes" id="UP000076623">
    <property type="component" value="Chromosome"/>
</dbReference>
<keyword evidence="4" id="KW-0378">Hydrolase</keyword>
<dbReference type="GO" id="GO:0006508">
    <property type="term" value="P:proteolysis"/>
    <property type="evidence" value="ECO:0007669"/>
    <property type="project" value="UniProtKB-KW"/>
</dbReference>
<dbReference type="GO" id="GO:0004181">
    <property type="term" value="F:metallocarboxypeptidase activity"/>
    <property type="evidence" value="ECO:0007669"/>
    <property type="project" value="InterPro"/>
</dbReference>
<reference evidence="10 11" key="1">
    <citation type="submission" date="2016-04" db="EMBL/GenBank/DDBJ databases">
        <title>Complete genome sequence of Fictibacillus phosphorivorans G25-29, a strain toxic to nematodes.</title>
        <authorList>
            <person name="Zheng Z."/>
        </authorList>
    </citation>
    <scope>NUCLEOTIDE SEQUENCE [LARGE SCALE GENOMIC DNA]</scope>
    <source>
        <strain evidence="10 11">G25-29</strain>
    </source>
</reference>
<dbReference type="Gene3D" id="3.40.630.10">
    <property type="entry name" value="Zn peptidases"/>
    <property type="match status" value="1"/>
</dbReference>
<dbReference type="InterPro" id="IPR029062">
    <property type="entry name" value="Class_I_gatase-like"/>
</dbReference>
<evidence type="ECO:0000256" key="7">
    <source>
        <dbReference type="PROSITE-ProRule" id="PRU01379"/>
    </source>
</evidence>
<feature type="active site" description="Proton donor/acceptor" evidence="7">
    <location>
        <position position="355"/>
    </location>
</feature>
<dbReference type="PANTHER" id="PTHR11705">
    <property type="entry name" value="PROTEASE FAMILY M14 CARBOXYPEPTIDASE A,B"/>
    <property type="match status" value="1"/>
</dbReference>
<keyword evidence="6" id="KW-0482">Metalloprotease</keyword>
<dbReference type="Pfam" id="PF00246">
    <property type="entry name" value="Peptidase_M14"/>
    <property type="match status" value="1"/>
</dbReference>
<feature type="chain" id="PRO_5007816586" description="Peptidase M14 domain-containing protein" evidence="8">
    <location>
        <begin position="27"/>
        <end position="784"/>
    </location>
</feature>
<proteinExistence type="inferred from homology"/>
<evidence type="ECO:0000256" key="3">
    <source>
        <dbReference type="ARBA" id="ARBA00022670"/>
    </source>
</evidence>
<accession>A0A160IP04</accession>
<dbReference type="PANTHER" id="PTHR11705:SF143">
    <property type="entry name" value="SLL0236 PROTEIN"/>
    <property type="match status" value="1"/>
</dbReference>
<dbReference type="AlphaFoldDB" id="A0A160IP04"/>
<dbReference type="SUPFAM" id="SSF53187">
    <property type="entry name" value="Zn-dependent exopeptidases"/>
    <property type="match status" value="1"/>
</dbReference>
<evidence type="ECO:0000256" key="8">
    <source>
        <dbReference type="SAM" id="SignalP"/>
    </source>
</evidence>
<dbReference type="EMBL" id="CP015378">
    <property type="protein sequence ID" value="ANC77342.1"/>
    <property type="molecule type" value="Genomic_DNA"/>
</dbReference>
<protein>
    <recommendedName>
        <fullName evidence="9">Peptidase M14 domain-containing protein</fullName>
    </recommendedName>
</protein>